<evidence type="ECO:0000313" key="9">
    <source>
        <dbReference type="Proteomes" id="UP000668572"/>
    </source>
</evidence>
<sequence>MRIPHHLVRAPSGLWSYRQRVPVDLQPIVGRQTFKRTLHTYDMREARLRALTLAARYAQVFIVLRDRRMQSQDDDLDALLARLTGTQRPQELTLNRTRSADGSITEQWQIDSAEDVTLYQQLMALTAPQPSALGELIHQHVPPLPAPRRTTKPAIETISLGKARDAWLTSLKGSTLPKTWTIKRTAIELLTSFLGEKTKLHTVTRSDLARWYQDMREKGASTPTLTNKQSYIGGKGGFFEWAQASGHYPRGDNPASGHVSYSTREKRARRKFGFKAYDAHQVQALFAPAAFEALPLAARWASLLGLYTGARASEVGQLLTADVVEDGGLPCIQISDEGEHQKVKTDVSLRTVPVHPDLLALGFLGWVEQARAEGQERLFPAAKADAKNGQGNWISKAFSRHLAEVGKNWPTAKRGFHSLRKTLIQELQGAGVVSELRAQLVGHELDDEHHVTYSRAFTAQEKLDGLRGVSPGLSVLAYGLSLDAILPLLSQSPAAKKHPARGHCAKRNESN</sequence>
<dbReference type="AlphaFoldDB" id="A0A8I1XFT6"/>
<evidence type="ECO:0000313" key="8">
    <source>
        <dbReference type="EMBL" id="MBO9758800.1"/>
    </source>
</evidence>
<name>A0A8I1XFT6_XANMN</name>
<dbReference type="RefSeq" id="WP_025997847.1">
    <property type="nucleotide sequence ID" value="NZ_JAGHXV010000034.1"/>
</dbReference>
<dbReference type="InterPro" id="IPR046668">
    <property type="entry name" value="DUF6538"/>
</dbReference>
<dbReference type="PANTHER" id="PTHR30349">
    <property type="entry name" value="PHAGE INTEGRASE-RELATED"/>
    <property type="match status" value="1"/>
</dbReference>
<dbReference type="Pfam" id="PF00589">
    <property type="entry name" value="Phage_integrase"/>
    <property type="match status" value="1"/>
</dbReference>
<dbReference type="Gene3D" id="1.10.443.10">
    <property type="entry name" value="Intergrase catalytic core"/>
    <property type="match status" value="1"/>
</dbReference>
<evidence type="ECO:0000256" key="4">
    <source>
        <dbReference type="ARBA" id="ARBA00023172"/>
    </source>
</evidence>
<dbReference type="CDD" id="cd01184">
    <property type="entry name" value="INT_C_like_1"/>
    <property type="match status" value="1"/>
</dbReference>
<dbReference type="PROSITE" id="PS51900">
    <property type="entry name" value="CB"/>
    <property type="match status" value="1"/>
</dbReference>
<dbReference type="SUPFAM" id="SSF56349">
    <property type="entry name" value="DNA breaking-rejoining enzymes"/>
    <property type="match status" value="1"/>
</dbReference>
<gene>
    <name evidence="8" type="ORF">J7405_04400</name>
</gene>
<dbReference type="Proteomes" id="UP000668572">
    <property type="component" value="Unassembled WGS sequence"/>
</dbReference>
<keyword evidence="2" id="KW-0229">DNA integration</keyword>
<dbReference type="GO" id="GO:0015074">
    <property type="term" value="P:DNA integration"/>
    <property type="evidence" value="ECO:0007669"/>
    <property type="project" value="UniProtKB-KW"/>
</dbReference>
<dbReference type="PROSITE" id="PS51898">
    <property type="entry name" value="TYR_RECOMBINASE"/>
    <property type="match status" value="1"/>
</dbReference>
<dbReference type="GO" id="GO:0006310">
    <property type="term" value="P:DNA recombination"/>
    <property type="evidence" value="ECO:0007669"/>
    <property type="project" value="UniProtKB-KW"/>
</dbReference>
<dbReference type="InterPro" id="IPR010998">
    <property type="entry name" value="Integrase_recombinase_N"/>
</dbReference>
<feature type="domain" description="Tyr recombinase" evidence="6">
    <location>
        <begin position="272"/>
        <end position="467"/>
    </location>
</feature>
<evidence type="ECO:0000256" key="5">
    <source>
        <dbReference type="PROSITE-ProRule" id="PRU01248"/>
    </source>
</evidence>
<proteinExistence type="inferred from homology"/>
<keyword evidence="4" id="KW-0233">DNA recombination</keyword>
<protein>
    <submittedName>
        <fullName evidence="8">Site-specific integrase</fullName>
    </submittedName>
</protein>
<dbReference type="GO" id="GO:0003677">
    <property type="term" value="F:DNA binding"/>
    <property type="evidence" value="ECO:0007669"/>
    <property type="project" value="UniProtKB-UniRule"/>
</dbReference>
<reference evidence="8" key="1">
    <citation type="submission" date="2021-03" db="EMBL/GenBank/DDBJ databases">
        <title>Molecular characterization of Xanthomonas species pathogenic on Araceae and the development of a triplex TaqMan assay for detection of X. phaseoli pv. dieffenbachiae.</title>
        <authorList>
            <person name="Van Der Wolf J."/>
            <person name="Krijger M."/>
            <person name="Mendes O."/>
            <person name="Brankovics B."/>
            <person name="Bonants P."/>
            <person name="Meekes E."/>
        </authorList>
    </citation>
    <scope>NUCLEOTIDE SEQUENCE</scope>
    <source>
        <strain evidence="8">NBC1264</strain>
    </source>
</reference>
<dbReference type="InterPro" id="IPR011010">
    <property type="entry name" value="DNA_brk_join_enz"/>
</dbReference>
<dbReference type="PANTHER" id="PTHR30349:SF41">
    <property type="entry name" value="INTEGRASE_RECOMBINASE PROTEIN MJ0367-RELATED"/>
    <property type="match status" value="1"/>
</dbReference>
<dbReference type="InterPro" id="IPR013762">
    <property type="entry name" value="Integrase-like_cat_sf"/>
</dbReference>
<evidence type="ECO:0000256" key="1">
    <source>
        <dbReference type="ARBA" id="ARBA00008857"/>
    </source>
</evidence>
<dbReference type="InterPro" id="IPR044068">
    <property type="entry name" value="CB"/>
</dbReference>
<evidence type="ECO:0000256" key="3">
    <source>
        <dbReference type="ARBA" id="ARBA00023125"/>
    </source>
</evidence>
<dbReference type="InterPro" id="IPR002104">
    <property type="entry name" value="Integrase_catalytic"/>
</dbReference>
<evidence type="ECO:0000259" key="6">
    <source>
        <dbReference type="PROSITE" id="PS51898"/>
    </source>
</evidence>
<keyword evidence="3 5" id="KW-0238">DNA-binding</keyword>
<dbReference type="Pfam" id="PF20172">
    <property type="entry name" value="DUF6538"/>
    <property type="match status" value="1"/>
</dbReference>
<dbReference type="Gene3D" id="1.10.150.130">
    <property type="match status" value="1"/>
</dbReference>
<evidence type="ECO:0000256" key="2">
    <source>
        <dbReference type="ARBA" id="ARBA00022908"/>
    </source>
</evidence>
<accession>A0A8I1XFT6</accession>
<dbReference type="InterPro" id="IPR050090">
    <property type="entry name" value="Tyrosine_recombinase_XerCD"/>
</dbReference>
<comment type="similarity">
    <text evidence="1">Belongs to the 'phage' integrase family.</text>
</comment>
<feature type="domain" description="Core-binding (CB)" evidence="7">
    <location>
        <begin position="158"/>
        <end position="240"/>
    </location>
</feature>
<comment type="caution">
    <text evidence="8">The sequence shown here is derived from an EMBL/GenBank/DDBJ whole genome shotgun (WGS) entry which is preliminary data.</text>
</comment>
<organism evidence="8 9">
    <name type="scientific">Xanthomonas manihotis</name>
    <dbReference type="NCBI Taxonomy" id="43353"/>
    <lineage>
        <taxon>Bacteria</taxon>
        <taxon>Pseudomonadati</taxon>
        <taxon>Pseudomonadota</taxon>
        <taxon>Gammaproteobacteria</taxon>
        <taxon>Lysobacterales</taxon>
        <taxon>Lysobacteraceae</taxon>
        <taxon>Xanthomonas</taxon>
    </lineage>
</organism>
<dbReference type="EMBL" id="JAGHXW010000014">
    <property type="protein sequence ID" value="MBO9758800.1"/>
    <property type="molecule type" value="Genomic_DNA"/>
</dbReference>
<evidence type="ECO:0000259" key="7">
    <source>
        <dbReference type="PROSITE" id="PS51900"/>
    </source>
</evidence>